<organism evidence="2 3">
    <name type="scientific">Sinosporangium siamense</name>
    <dbReference type="NCBI Taxonomy" id="1367973"/>
    <lineage>
        <taxon>Bacteria</taxon>
        <taxon>Bacillati</taxon>
        <taxon>Actinomycetota</taxon>
        <taxon>Actinomycetes</taxon>
        <taxon>Streptosporangiales</taxon>
        <taxon>Streptosporangiaceae</taxon>
        <taxon>Sinosporangium</taxon>
    </lineage>
</organism>
<feature type="domain" description="MmyB-like transcription regulator ligand binding" evidence="1">
    <location>
        <begin position="8"/>
        <end position="60"/>
    </location>
</feature>
<dbReference type="AlphaFoldDB" id="A0A919RJZ9"/>
<dbReference type="EMBL" id="BOOW01000028">
    <property type="protein sequence ID" value="GII94235.1"/>
    <property type="molecule type" value="Genomic_DNA"/>
</dbReference>
<dbReference type="RefSeq" id="WP_204028474.1">
    <property type="nucleotide sequence ID" value="NZ_BOOW01000028.1"/>
</dbReference>
<proteinExistence type="predicted"/>
<name>A0A919RJZ9_9ACTN</name>
<evidence type="ECO:0000313" key="3">
    <source>
        <dbReference type="Proteomes" id="UP000606172"/>
    </source>
</evidence>
<gene>
    <name evidence="2" type="ORF">Ssi02_44660</name>
</gene>
<dbReference type="Pfam" id="PF17765">
    <property type="entry name" value="MLTR_LBD"/>
    <property type="match status" value="1"/>
</dbReference>
<keyword evidence="3" id="KW-1185">Reference proteome</keyword>
<dbReference type="InterPro" id="IPR041413">
    <property type="entry name" value="MLTR_LBD"/>
</dbReference>
<protein>
    <recommendedName>
        <fullName evidence="1">MmyB-like transcription regulator ligand binding domain-containing protein</fullName>
    </recommendedName>
</protein>
<dbReference type="Proteomes" id="UP000606172">
    <property type="component" value="Unassembled WGS sequence"/>
</dbReference>
<reference evidence="2" key="1">
    <citation type="submission" date="2021-01" db="EMBL/GenBank/DDBJ databases">
        <title>Whole genome shotgun sequence of Sinosporangium siamense NBRC 109515.</title>
        <authorList>
            <person name="Komaki H."/>
            <person name="Tamura T."/>
        </authorList>
    </citation>
    <scope>NUCLEOTIDE SEQUENCE</scope>
    <source>
        <strain evidence="2">NBRC 109515</strain>
    </source>
</reference>
<comment type="caution">
    <text evidence="2">The sequence shown here is derived from an EMBL/GenBank/DDBJ whole genome shotgun (WGS) entry which is preliminary data.</text>
</comment>
<evidence type="ECO:0000313" key="2">
    <source>
        <dbReference type="EMBL" id="GII94235.1"/>
    </source>
</evidence>
<evidence type="ECO:0000259" key="1">
    <source>
        <dbReference type="Pfam" id="PF17765"/>
    </source>
</evidence>
<sequence length="77" mass="8281">MRSSPGDESAHAGHGTRRFHRPAVGVLELDYEVFKLPAETPLTLLAYSAAPVTPSGDRLHFLAARATSSAQVRHATE</sequence>
<accession>A0A919RJZ9</accession>